<keyword evidence="2" id="KW-1185">Reference proteome</keyword>
<evidence type="ECO:0000313" key="1">
    <source>
        <dbReference type="EMBL" id="KAH8014144.1"/>
    </source>
</evidence>
<protein>
    <submittedName>
        <fullName evidence="1">Uncharacterized protein</fullName>
    </submittedName>
</protein>
<comment type="caution">
    <text evidence="1">The sequence shown here is derived from an EMBL/GenBank/DDBJ whole genome shotgun (WGS) entry which is preliminary data.</text>
</comment>
<name>A0ACB8G3A0_9SAUR</name>
<sequence>MEEEGRWIEVTKERMERDGEEKNGGVKSQSGEGERNCWTLPAAEPRLRDRAAEGALPEEGRSCTIQKDPSTFSMPMIVVFTGEQHLAKKLGKIMPPGMTVGNPLQNDLAVDLEVEAE</sequence>
<accession>A0ACB8G3A0</accession>
<gene>
    <name evidence="1" type="ORF">K3G42_026414</name>
</gene>
<dbReference type="EMBL" id="CM037615">
    <property type="protein sequence ID" value="KAH8014144.1"/>
    <property type="molecule type" value="Genomic_DNA"/>
</dbReference>
<evidence type="ECO:0000313" key="2">
    <source>
        <dbReference type="Proteomes" id="UP000827872"/>
    </source>
</evidence>
<reference evidence="1" key="1">
    <citation type="submission" date="2021-08" db="EMBL/GenBank/DDBJ databases">
        <title>The first chromosome-level gecko genome reveals the dynamic sex chromosomes of Neotropical dwarf geckos (Sphaerodactylidae: Sphaerodactylus).</title>
        <authorList>
            <person name="Pinto B.J."/>
            <person name="Keating S.E."/>
            <person name="Gamble T."/>
        </authorList>
    </citation>
    <scope>NUCLEOTIDE SEQUENCE</scope>
    <source>
        <strain evidence="1">TG3544</strain>
    </source>
</reference>
<organism evidence="1 2">
    <name type="scientific">Sphaerodactylus townsendi</name>
    <dbReference type="NCBI Taxonomy" id="933632"/>
    <lineage>
        <taxon>Eukaryota</taxon>
        <taxon>Metazoa</taxon>
        <taxon>Chordata</taxon>
        <taxon>Craniata</taxon>
        <taxon>Vertebrata</taxon>
        <taxon>Euteleostomi</taxon>
        <taxon>Lepidosauria</taxon>
        <taxon>Squamata</taxon>
        <taxon>Bifurcata</taxon>
        <taxon>Gekkota</taxon>
        <taxon>Sphaerodactylidae</taxon>
        <taxon>Sphaerodactylus</taxon>
    </lineage>
</organism>
<proteinExistence type="predicted"/>
<dbReference type="Proteomes" id="UP000827872">
    <property type="component" value="Linkage Group LG02"/>
</dbReference>